<dbReference type="EMBL" id="JAUEPT010000084">
    <property type="protein sequence ID" value="KAK0433191.1"/>
    <property type="molecule type" value="Genomic_DNA"/>
</dbReference>
<evidence type="ECO:0000313" key="1">
    <source>
        <dbReference type="EMBL" id="KAK0433191.1"/>
    </source>
</evidence>
<keyword evidence="2" id="KW-1185">Reference proteome</keyword>
<evidence type="ECO:0000313" key="2">
    <source>
        <dbReference type="Proteomes" id="UP001175226"/>
    </source>
</evidence>
<feature type="non-terminal residue" evidence="1">
    <location>
        <position position="1"/>
    </location>
</feature>
<reference evidence="1" key="1">
    <citation type="submission" date="2023-06" db="EMBL/GenBank/DDBJ databases">
        <authorList>
            <consortium name="Lawrence Berkeley National Laboratory"/>
            <person name="Ahrendt S."/>
            <person name="Sahu N."/>
            <person name="Indic B."/>
            <person name="Wong-Bajracharya J."/>
            <person name="Merenyi Z."/>
            <person name="Ke H.-M."/>
            <person name="Monk M."/>
            <person name="Kocsube S."/>
            <person name="Drula E."/>
            <person name="Lipzen A."/>
            <person name="Balint B."/>
            <person name="Henrissat B."/>
            <person name="Andreopoulos B."/>
            <person name="Martin F.M."/>
            <person name="Harder C.B."/>
            <person name="Rigling D."/>
            <person name="Ford K.L."/>
            <person name="Foster G.D."/>
            <person name="Pangilinan J."/>
            <person name="Papanicolaou A."/>
            <person name="Barry K."/>
            <person name="LaButti K."/>
            <person name="Viragh M."/>
            <person name="Koriabine M."/>
            <person name="Yan M."/>
            <person name="Riley R."/>
            <person name="Champramary S."/>
            <person name="Plett K.L."/>
            <person name="Tsai I.J."/>
            <person name="Slot J."/>
            <person name="Sipos G."/>
            <person name="Plett J."/>
            <person name="Nagy L.G."/>
            <person name="Grigoriev I.V."/>
        </authorList>
    </citation>
    <scope>NUCLEOTIDE SEQUENCE</scope>
    <source>
        <strain evidence="1">FPL87.14</strain>
    </source>
</reference>
<organism evidence="1 2">
    <name type="scientific">Armillaria borealis</name>
    <dbReference type="NCBI Taxonomy" id="47425"/>
    <lineage>
        <taxon>Eukaryota</taxon>
        <taxon>Fungi</taxon>
        <taxon>Dikarya</taxon>
        <taxon>Basidiomycota</taxon>
        <taxon>Agaricomycotina</taxon>
        <taxon>Agaricomycetes</taxon>
        <taxon>Agaricomycetidae</taxon>
        <taxon>Agaricales</taxon>
        <taxon>Marasmiineae</taxon>
        <taxon>Physalacriaceae</taxon>
        <taxon>Armillaria</taxon>
    </lineage>
</organism>
<feature type="non-terminal residue" evidence="1">
    <location>
        <position position="187"/>
    </location>
</feature>
<accession>A0AA39IZ56</accession>
<comment type="caution">
    <text evidence="1">The sequence shown here is derived from an EMBL/GenBank/DDBJ whole genome shotgun (WGS) entry which is preliminary data.</text>
</comment>
<sequence length="187" mass="21234">GCSGRLRQEFRELKLLDDITNQMYQGALPVTILGETRYSLIRSFRDHVGMEYTPPLMDAKLMWSVSEPFEMEDANDIRWVKSTLAHKPNIPVESSALNRIITPMKGPEKCKARISDTFDLKQTTTDKRTATSSIQQTPAGCKWSSNSCAYDSVLFVIYNLWNSDIGRYNTEYAAIQSTWMDITAAAF</sequence>
<proteinExistence type="predicted"/>
<dbReference type="Proteomes" id="UP001175226">
    <property type="component" value="Unassembled WGS sequence"/>
</dbReference>
<gene>
    <name evidence="1" type="ORF">EV421DRAFT_1684186</name>
</gene>
<protein>
    <submittedName>
        <fullName evidence="1">Uncharacterized protein</fullName>
    </submittedName>
</protein>
<name>A0AA39IZ56_9AGAR</name>
<dbReference type="AlphaFoldDB" id="A0AA39IZ56"/>